<evidence type="ECO:0000256" key="7">
    <source>
        <dbReference type="ARBA" id="ARBA00022619"/>
    </source>
</evidence>
<keyword evidence="15" id="KW-0456">Lyase</keyword>
<proteinExistence type="inferred from homology"/>
<dbReference type="RefSeq" id="WP_018979829.1">
    <property type="nucleotide sequence ID" value="NZ_BAQD01000003.1"/>
</dbReference>
<evidence type="ECO:0000313" key="17">
    <source>
        <dbReference type="EMBL" id="GBQ05068.1"/>
    </source>
</evidence>
<evidence type="ECO:0000256" key="6">
    <source>
        <dbReference type="ARBA" id="ARBA00008976"/>
    </source>
</evidence>
<evidence type="ECO:0000256" key="5">
    <source>
        <dbReference type="ARBA" id="ARBA00005520"/>
    </source>
</evidence>
<comment type="pathway">
    <text evidence="3 14">Cofactor biosynthesis; riboflavin biosynthesis; 5-amino-6-(D-ribitylamino)uracil from GTP: step 1/4.</text>
</comment>
<feature type="binding site" evidence="14">
    <location>
        <position position="336"/>
    </location>
    <ligand>
        <name>GTP</name>
        <dbReference type="ChEBI" id="CHEBI:37565"/>
    </ligand>
</feature>
<comment type="similarity">
    <text evidence="6">In the C-terminal section; belongs to the GTP cyclohydrolase II family.</text>
</comment>
<dbReference type="PANTHER" id="PTHR21327:SF18">
    <property type="entry name" value="3,4-DIHYDROXY-2-BUTANONE 4-PHOSPHATE SYNTHASE"/>
    <property type="match status" value="1"/>
</dbReference>
<feature type="binding site" evidence="15">
    <location>
        <position position="34"/>
    </location>
    <ligand>
        <name>D-ribulose 5-phosphate</name>
        <dbReference type="ChEBI" id="CHEBI:58121"/>
    </ligand>
</feature>
<gene>
    <name evidence="14" type="primary">ribA</name>
    <name evidence="15" type="synonym">ribB</name>
    <name evidence="17" type="ORF">AA15669_0287</name>
</gene>
<dbReference type="Gene3D" id="3.40.50.10990">
    <property type="entry name" value="GTP cyclohydrolase II"/>
    <property type="match status" value="1"/>
</dbReference>
<feature type="binding site" evidence="15">
    <location>
        <position position="30"/>
    </location>
    <ligand>
        <name>Mg(2+)</name>
        <dbReference type="ChEBI" id="CHEBI:18420"/>
        <label>1</label>
    </ligand>
</feature>
<comment type="caution">
    <text evidence="17">The sequence shown here is derived from an EMBL/GenBank/DDBJ whole genome shotgun (WGS) entry which is preliminary data.</text>
</comment>
<evidence type="ECO:0000256" key="2">
    <source>
        <dbReference type="ARBA" id="ARBA00002284"/>
    </source>
</evidence>
<evidence type="ECO:0000313" key="18">
    <source>
        <dbReference type="Proteomes" id="UP001062901"/>
    </source>
</evidence>
<dbReference type="Pfam" id="PF00925">
    <property type="entry name" value="GTP_cyclohydro2"/>
    <property type="match status" value="1"/>
</dbReference>
<comment type="similarity">
    <text evidence="14">Belongs to the GTP cyclohydrolase II family.</text>
</comment>
<feature type="binding site" evidence="14">
    <location>
        <position position="286"/>
    </location>
    <ligand>
        <name>Zn(2+)</name>
        <dbReference type="ChEBI" id="CHEBI:29105"/>
        <note>catalytic</note>
    </ligand>
</feature>
<dbReference type="EC" id="4.1.99.12" evidence="15"/>
<evidence type="ECO:0000259" key="16">
    <source>
        <dbReference type="Pfam" id="PF00925"/>
    </source>
</evidence>
<dbReference type="CDD" id="cd00641">
    <property type="entry name" value="GTP_cyclohydro2"/>
    <property type="match status" value="1"/>
</dbReference>
<feature type="binding site" evidence="14">
    <location>
        <begin position="270"/>
        <end position="274"/>
    </location>
    <ligand>
        <name>GTP</name>
        <dbReference type="ChEBI" id="CHEBI:37565"/>
    </ligand>
</feature>
<dbReference type="PANTHER" id="PTHR21327">
    <property type="entry name" value="GTP CYCLOHYDROLASE II-RELATED"/>
    <property type="match status" value="1"/>
</dbReference>
<dbReference type="Pfam" id="PF00926">
    <property type="entry name" value="DHBP_synthase"/>
    <property type="match status" value="1"/>
</dbReference>
<evidence type="ECO:0000256" key="15">
    <source>
        <dbReference type="HAMAP-Rule" id="MF_00180"/>
    </source>
</evidence>
<comment type="catalytic activity">
    <reaction evidence="1 15">
        <text>D-ribulose 5-phosphate = (2S)-2-hydroxy-3-oxobutyl phosphate + formate + H(+)</text>
        <dbReference type="Rhea" id="RHEA:18457"/>
        <dbReference type="ChEBI" id="CHEBI:15378"/>
        <dbReference type="ChEBI" id="CHEBI:15740"/>
        <dbReference type="ChEBI" id="CHEBI:58121"/>
        <dbReference type="ChEBI" id="CHEBI:58830"/>
        <dbReference type="EC" id="4.1.99.12"/>
    </reaction>
</comment>
<feature type="active site" description="Proton acceptor" evidence="14">
    <location>
        <position position="348"/>
    </location>
</feature>
<dbReference type="PIRSF" id="PIRSF001259">
    <property type="entry name" value="RibA"/>
    <property type="match status" value="1"/>
</dbReference>
<dbReference type="EMBL" id="BAQD01000003">
    <property type="protein sequence ID" value="GBQ05068.1"/>
    <property type="molecule type" value="Genomic_DNA"/>
</dbReference>
<keyword evidence="15" id="KW-0460">Magnesium</keyword>
<evidence type="ECO:0000256" key="4">
    <source>
        <dbReference type="ARBA" id="ARBA00004904"/>
    </source>
</evidence>
<feature type="binding site" evidence="14">
    <location>
        <position position="288"/>
    </location>
    <ligand>
        <name>Zn(2+)</name>
        <dbReference type="ChEBI" id="CHEBI:29105"/>
        <note>catalytic</note>
    </ligand>
</feature>
<dbReference type="NCBIfam" id="NF001591">
    <property type="entry name" value="PRK00393.1"/>
    <property type="match status" value="1"/>
</dbReference>
<keyword evidence="12 14" id="KW-0342">GTP-binding</keyword>
<keyword evidence="9 14" id="KW-0547">Nucleotide-binding</keyword>
<evidence type="ECO:0000256" key="8">
    <source>
        <dbReference type="ARBA" id="ARBA00022723"/>
    </source>
</evidence>
<comment type="similarity">
    <text evidence="5">In the N-terminal section; belongs to the DHBP synthase family.</text>
</comment>
<feature type="binding site" evidence="14">
    <location>
        <position position="371"/>
    </location>
    <ligand>
        <name>GTP</name>
        <dbReference type="ChEBI" id="CHEBI:37565"/>
    </ligand>
</feature>
<dbReference type="InterPro" id="IPR000926">
    <property type="entry name" value="RibA"/>
</dbReference>
<organism evidence="17 18">
    <name type="scientific">Saccharibacter floricola DSM 15669</name>
    <dbReference type="NCBI Taxonomy" id="1123227"/>
    <lineage>
        <taxon>Bacteria</taxon>
        <taxon>Pseudomonadati</taxon>
        <taxon>Pseudomonadota</taxon>
        <taxon>Alphaproteobacteria</taxon>
        <taxon>Acetobacterales</taxon>
        <taxon>Acetobacteraceae</taxon>
        <taxon>Saccharibacter</taxon>
    </lineage>
</organism>
<feature type="binding site" evidence="14">
    <location>
        <position position="275"/>
    </location>
    <ligand>
        <name>Zn(2+)</name>
        <dbReference type="ChEBI" id="CHEBI:29105"/>
        <note>catalytic</note>
    </ligand>
</feature>
<dbReference type="InterPro" id="IPR032677">
    <property type="entry name" value="GTP_cyclohydro_II"/>
</dbReference>
<feature type="binding site" evidence="15">
    <location>
        <begin position="142"/>
        <end position="146"/>
    </location>
    <ligand>
        <name>D-ribulose 5-phosphate</name>
        <dbReference type="ChEBI" id="CHEBI:58121"/>
    </ligand>
</feature>
<feature type="binding site" evidence="15">
    <location>
        <position position="145"/>
    </location>
    <ligand>
        <name>Mg(2+)</name>
        <dbReference type="ChEBI" id="CHEBI:18420"/>
        <label>2</label>
    </ligand>
</feature>
<comment type="pathway">
    <text evidence="4 15">Cofactor biosynthesis; riboflavin biosynthesis; 2-hydroxy-3-oxobutyl phosphate from D-ribulose 5-phosphate: step 1/1.</text>
</comment>
<keyword evidence="18" id="KW-1185">Reference proteome</keyword>
<comment type="function">
    <text evidence="14">Catalyzes the conversion of GTP to 2,5-diamino-6-ribosylamino-4(3H)-pyrimidinone 5'-phosphate (DARP), formate and pyrophosphate.</text>
</comment>
<evidence type="ECO:0000256" key="9">
    <source>
        <dbReference type="ARBA" id="ARBA00022741"/>
    </source>
</evidence>
<dbReference type="EC" id="3.5.4.25" evidence="14"/>
<keyword evidence="15" id="KW-0464">Manganese</keyword>
<evidence type="ECO:0000256" key="3">
    <source>
        <dbReference type="ARBA" id="ARBA00004853"/>
    </source>
</evidence>
<dbReference type="NCBIfam" id="TIGR00505">
    <property type="entry name" value="ribA"/>
    <property type="match status" value="1"/>
</dbReference>
<feature type="binding site" evidence="14">
    <location>
        <position position="376"/>
    </location>
    <ligand>
        <name>GTP</name>
        <dbReference type="ChEBI" id="CHEBI:37565"/>
    </ligand>
</feature>
<keyword evidence="11 14" id="KW-0862">Zinc</keyword>
<comment type="cofactor">
    <cofactor evidence="15">
        <name>Mg(2+)</name>
        <dbReference type="ChEBI" id="CHEBI:18420"/>
    </cofactor>
    <cofactor evidence="15">
        <name>Mn(2+)</name>
        <dbReference type="ChEBI" id="CHEBI:29035"/>
    </cofactor>
    <text evidence="15">Binds 2 divalent metal cations per subunit. Magnesium or manganese.</text>
</comment>
<protein>
    <recommendedName>
        <fullName evidence="14 15">Multifunctional fusion protein</fullName>
    </recommendedName>
    <domain>
        <recommendedName>
            <fullName evidence="14">GTP cyclohydrolase-2</fullName>
            <ecNumber evidence="14">3.5.4.25</ecNumber>
        </recommendedName>
        <alternativeName>
            <fullName evidence="14">GTP cyclohydrolase II</fullName>
        </alternativeName>
    </domain>
    <domain>
        <recommendedName>
            <fullName evidence="15">3,4-dihydroxy-2-butanone 4-phosphate synthase</fullName>
            <shortName evidence="15">DHBP synthase</shortName>
            <ecNumber evidence="15">4.1.99.12</ecNumber>
        </recommendedName>
    </domain>
</protein>
<reference evidence="17" key="1">
    <citation type="submission" date="2013-04" db="EMBL/GenBank/DDBJ databases">
        <title>The genome sequencing project of 58 acetic acid bacteria.</title>
        <authorList>
            <person name="Okamoto-Kainuma A."/>
            <person name="Ishikawa M."/>
            <person name="Umino S."/>
            <person name="Koizumi Y."/>
            <person name="Shiwa Y."/>
            <person name="Yoshikawa H."/>
            <person name="Matsutani M."/>
            <person name="Matsushita K."/>
        </authorList>
    </citation>
    <scope>NUCLEOTIDE SEQUENCE</scope>
    <source>
        <strain evidence="17">DSM 15669</strain>
    </source>
</reference>
<dbReference type="HAMAP" id="MF_00179">
    <property type="entry name" value="RibA"/>
    <property type="match status" value="1"/>
</dbReference>
<feature type="site" description="Essential for catalytic activity" evidence="15">
    <location>
        <position position="128"/>
    </location>
</feature>
<feature type="domain" description="GTP cyclohydrolase II" evidence="16">
    <location>
        <begin position="230"/>
        <end position="392"/>
    </location>
</feature>
<name>A0ABQ0NWH3_9PROT</name>
<keyword evidence="7 15" id="KW-0686">Riboflavin biosynthesis</keyword>
<feature type="binding site" evidence="15">
    <location>
        <begin position="29"/>
        <end position="30"/>
    </location>
    <ligand>
        <name>D-ribulose 5-phosphate</name>
        <dbReference type="ChEBI" id="CHEBI:58121"/>
    </ligand>
</feature>
<sequence>MKQLSPSLKAAIAAVRAGRMVVMVDDEDRENEGDLILPAQFATAEAMTFMARQACGLICLSLEGEQIDRLGLPPMVEHNKDPRGTAFTASIEAATGVTTGISAADRARTVRVAANPDVQPGEIVSPGHMFPLRANPHGVMAREGHTEGAVDLMRLAGLLPAGVICEIMAEDGTMMRLTALRQYAKRHGLPLISIAEMRSWIALHGRGDVGEVEAVLPQEELSEHAALAVANLPSVCGGADLKVHAFRSADGVEHLALVKGDPTQGTPVVRLHSECVTGDALGSLRCDCGPQLREALRRVSQAQSGVVVYLRGHEGRGIGLVNKIRAYELQDQGMDTVDANEALGLPVDARQWDVGTGILRALGVTSLRLLTNNPRKEQGLRDAGFDVEAVERLDVPSNPFNRHYLETKRTRMGHFLQES</sequence>
<dbReference type="NCBIfam" id="TIGR00506">
    <property type="entry name" value="ribB"/>
    <property type="match status" value="1"/>
</dbReference>
<dbReference type="SUPFAM" id="SSF55821">
    <property type="entry name" value="YrdC/RibB"/>
    <property type="match status" value="1"/>
</dbReference>
<dbReference type="InterPro" id="IPR036144">
    <property type="entry name" value="RibA-like_sf"/>
</dbReference>
<keyword evidence="10 14" id="KW-0378">Hydrolase</keyword>
<feature type="binding site" evidence="14">
    <location>
        <begin position="314"/>
        <end position="316"/>
    </location>
    <ligand>
        <name>GTP</name>
        <dbReference type="ChEBI" id="CHEBI:37565"/>
    </ligand>
</feature>
<evidence type="ECO:0000256" key="1">
    <source>
        <dbReference type="ARBA" id="ARBA00000141"/>
    </source>
</evidence>
<comment type="subunit">
    <text evidence="15">Homodimer.</text>
</comment>
<keyword evidence="8 15" id="KW-0479">Metal-binding</keyword>
<dbReference type="InterPro" id="IPR017945">
    <property type="entry name" value="DHBP_synth_RibB-like_a/b_dom"/>
</dbReference>
<evidence type="ECO:0000256" key="12">
    <source>
        <dbReference type="ARBA" id="ARBA00023134"/>
    </source>
</evidence>
<dbReference type="HAMAP" id="MF_00180">
    <property type="entry name" value="RibB"/>
    <property type="match status" value="1"/>
</dbReference>
<comment type="similarity">
    <text evidence="15">Belongs to the DHBP synthase family.</text>
</comment>
<dbReference type="SUPFAM" id="SSF142695">
    <property type="entry name" value="RibA-like"/>
    <property type="match status" value="1"/>
</dbReference>
<comment type="catalytic activity">
    <reaction evidence="13 14">
        <text>GTP + 4 H2O = 2,5-diamino-6-hydroxy-4-(5-phosphoribosylamino)-pyrimidine + formate + 2 phosphate + 3 H(+)</text>
        <dbReference type="Rhea" id="RHEA:23704"/>
        <dbReference type="ChEBI" id="CHEBI:15377"/>
        <dbReference type="ChEBI" id="CHEBI:15378"/>
        <dbReference type="ChEBI" id="CHEBI:15740"/>
        <dbReference type="ChEBI" id="CHEBI:37565"/>
        <dbReference type="ChEBI" id="CHEBI:43474"/>
        <dbReference type="ChEBI" id="CHEBI:58614"/>
        <dbReference type="EC" id="3.5.4.25"/>
    </reaction>
</comment>
<accession>A0ABQ0NWH3</accession>
<evidence type="ECO:0000256" key="11">
    <source>
        <dbReference type="ARBA" id="ARBA00022833"/>
    </source>
</evidence>
<evidence type="ECO:0000256" key="10">
    <source>
        <dbReference type="ARBA" id="ARBA00022801"/>
    </source>
</evidence>
<dbReference type="Gene3D" id="3.90.870.10">
    <property type="entry name" value="DHBP synthase"/>
    <property type="match status" value="1"/>
</dbReference>
<feature type="binding site" evidence="14">
    <location>
        <position position="291"/>
    </location>
    <ligand>
        <name>GTP</name>
        <dbReference type="ChEBI" id="CHEBI:37565"/>
    </ligand>
</feature>
<feature type="site" description="Essential for catalytic activity" evidence="15">
    <location>
        <position position="166"/>
    </location>
</feature>
<feature type="binding site" evidence="15">
    <location>
        <position position="30"/>
    </location>
    <ligand>
        <name>Mg(2+)</name>
        <dbReference type="ChEBI" id="CHEBI:18420"/>
        <label>2</label>
    </ligand>
</feature>
<evidence type="ECO:0000256" key="13">
    <source>
        <dbReference type="ARBA" id="ARBA00049295"/>
    </source>
</evidence>
<evidence type="ECO:0000256" key="14">
    <source>
        <dbReference type="HAMAP-Rule" id="MF_00179"/>
    </source>
</evidence>
<comment type="function">
    <text evidence="2 15">Catalyzes the conversion of D-ribulose 5-phosphate to formate and 3,4-dihydroxy-2-butanone 4-phosphate.</text>
</comment>
<dbReference type="InterPro" id="IPR000422">
    <property type="entry name" value="DHBP_synthase_RibB"/>
</dbReference>
<feature type="active site" description="Nucleophile" evidence="14">
    <location>
        <position position="350"/>
    </location>
</feature>
<comment type="cofactor">
    <cofactor evidence="14">
        <name>Zn(2+)</name>
        <dbReference type="ChEBI" id="CHEBI:29105"/>
    </cofactor>
    <text evidence="14">Binds 1 zinc ion per subunit.</text>
</comment>
<dbReference type="Proteomes" id="UP001062901">
    <property type="component" value="Unassembled WGS sequence"/>
</dbReference>